<evidence type="ECO:0000256" key="7">
    <source>
        <dbReference type="ARBA" id="ARBA00023242"/>
    </source>
</evidence>
<dbReference type="PANTHER" id="PTHR16196">
    <property type="entry name" value="CELL CYCLE CONTROL PROTEIN CWF25"/>
    <property type="match status" value="1"/>
</dbReference>
<evidence type="ECO:0000313" key="9">
    <source>
        <dbReference type="EMBL" id="CAD7642107.1"/>
    </source>
</evidence>
<dbReference type="EMBL" id="CAJPVJ010001000">
    <property type="protein sequence ID" value="CAG2163855.1"/>
    <property type="molecule type" value="Genomic_DNA"/>
</dbReference>
<protein>
    <submittedName>
        <fullName evidence="9">Uncharacterized protein</fullName>
    </submittedName>
</protein>
<reference evidence="9" key="1">
    <citation type="submission" date="2020-11" db="EMBL/GenBank/DDBJ databases">
        <authorList>
            <person name="Tran Van P."/>
        </authorList>
    </citation>
    <scope>NUCLEOTIDE SEQUENCE</scope>
</reference>
<feature type="compositionally biased region" description="Basic and acidic residues" evidence="8">
    <location>
        <begin position="314"/>
        <end position="332"/>
    </location>
</feature>
<comment type="subcellular location">
    <subcellularLocation>
        <location evidence="1">Nucleus</location>
    </subcellularLocation>
</comment>
<feature type="compositionally biased region" description="Basic and acidic residues" evidence="8">
    <location>
        <begin position="239"/>
        <end position="293"/>
    </location>
</feature>
<evidence type="ECO:0000256" key="6">
    <source>
        <dbReference type="ARBA" id="ARBA00023187"/>
    </source>
</evidence>
<evidence type="ECO:0000313" key="10">
    <source>
        <dbReference type="Proteomes" id="UP000728032"/>
    </source>
</evidence>
<name>A0A7R9LI77_9ACAR</name>
<dbReference type="PANTHER" id="PTHR16196:SF0">
    <property type="entry name" value="PRE-MRNA-SPLICING FACTOR CWC25 HOMOLOG"/>
    <property type="match status" value="1"/>
</dbReference>
<keyword evidence="4" id="KW-0747">Spliceosome</keyword>
<accession>A0A7R9LI77</accession>
<keyword evidence="6" id="KW-0508">mRNA splicing</keyword>
<sequence length="397" mass="46526">MRSYCSNTSTSITGALESTAPAIQTLVYQCSDSAVPTHSLLKLIASQLQRWFTVKTNQVIMGSQEGPKLEWMYKGVRGLVDNEDYLTGRKVDKTFEIITAEESGQPKGDLEGFESAVPQSVFDSLPNTSNNSMVTIDLAAKLREDPLYEIRVKQREERRKLLDNPLKLKKLRTILESTITRDKHKKNKKKHKPRDSSSSGSDSSDHSDRKYDHKRHRSDDRDYERRDRDHRSSHHSHYKPSDRHKSYESNRDKERRDGNNDKRDSERRRDQRVHTNERRDDSKRYDKPLDGRQRNTWTTQSKPPQKTRLSAEQLEQKRKEMEDNAVWRESQRKTNVQTYDKEEKEENQFNASGKSAQFIKPLLKSATESDSLEDRIRQKRFTSQRGYNLMDSNFARK</sequence>
<comment type="similarity">
    <text evidence="2">Belongs to the CWC25 family.</text>
</comment>
<evidence type="ECO:0000256" key="4">
    <source>
        <dbReference type="ARBA" id="ARBA00022728"/>
    </source>
</evidence>
<keyword evidence="3" id="KW-0507">mRNA processing</keyword>
<dbReference type="Pfam" id="PF12542">
    <property type="entry name" value="CWC25"/>
    <property type="match status" value="1"/>
</dbReference>
<keyword evidence="5" id="KW-0175">Coiled coil</keyword>
<dbReference type="EMBL" id="OC915825">
    <property type="protein sequence ID" value="CAD7642107.1"/>
    <property type="molecule type" value="Genomic_DNA"/>
</dbReference>
<feature type="region of interest" description="Disordered" evidence="8">
    <location>
        <begin position="177"/>
        <end position="353"/>
    </location>
</feature>
<dbReference type="InterPro" id="IPR051376">
    <property type="entry name" value="CWC25_splicing_factor"/>
</dbReference>
<dbReference type="AlphaFoldDB" id="A0A7R9LI77"/>
<organism evidence="9">
    <name type="scientific">Oppiella nova</name>
    <dbReference type="NCBI Taxonomy" id="334625"/>
    <lineage>
        <taxon>Eukaryota</taxon>
        <taxon>Metazoa</taxon>
        <taxon>Ecdysozoa</taxon>
        <taxon>Arthropoda</taxon>
        <taxon>Chelicerata</taxon>
        <taxon>Arachnida</taxon>
        <taxon>Acari</taxon>
        <taxon>Acariformes</taxon>
        <taxon>Sarcoptiformes</taxon>
        <taxon>Oribatida</taxon>
        <taxon>Brachypylina</taxon>
        <taxon>Oppioidea</taxon>
        <taxon>Oppiidae</taxon>
        <taxon>Oppiella</taxon>
    </lineage>
</organism>
<dbReference type="GO" id="GO:0000398">
    <property type="term" value="P:mRNA splicing, via spliceosome"/>
    <property type="evidence" value="ECO:0007669"/>
    <property type="project" value="TreeGrafter"/>
</dbReference>
<evidence type="ECO:0000256" key="3">
    <source>
        <dbReference type="ARBA" id="ARBA00022664"/>
    </source>
</evidence>
<feature type="compositionally biased region" description="Polar residues" evidence="8">
    <location>
        <begin position="294"/>
        <end position="310"/>
    </location>
</feature>
<keyword evidence="10" id="KW-1185">Reference proteome</keyword>
<dbReference type="Proteomes" id="UP000728032">
    <property type="component" value="Unassembled WGS sequence"/>
</dbReference>
<dbReference type="InterPro" id="IPR022209">
    <property type="entry name" value="CWC25"/>
</dbReference>
<evidence type="ECO:0000256" key="5">
    <source>
        <dbReference type="ARBA" id="ARBA00023054"/>
    </source>
</evidence>
<gene>
    <name evidence="9" type="ORF">ONB1V03_LOCUS3419</name>
</gene>
<dbReference type="GO" id="GO:0005684">
    <property type="term" value="C:U2-type spliceosomal complex"/>
    <property type="evidence" value="ECO:0007669"/>
    <property type="project" value="TreeGrafter"/>
</dbReference>
<proteinExistence type="inferred from homology"/>
<evidence type="ECO:0000256" key="1">
    <source>
        <dbReference type="ARBA" id="ARBA00004123"/>
    </source>
</evidence>
<evidence type="ECO:0000256" key="2">
    <source>
        <dbReference type="ARBA" id="ARBA00006695"/>
    </source>
</evidence>
<dbReference type="OrthoDB" id="21123at2759"/>
<keyword evidence="7" id="KW-0539">Nucleus</keyword>
<feature type="compositionally biased region" description="Basic residues" evidence="8">
    <location>
        <begin position="182"/>
        <end position="193"/>
    </location>
</feature>
<evidence type="ECO:0000256" key="8">
    <source>
        <dbReference type="SAM" id="MobiDB-lite"/>
    </source>
</evidence>
<feature type="compositionally biased region" description="Basic and acidic residues" evidence="8">
    <location>
        <begin position="203"/>
        <end position="230"/>
    </location>
</feature>